<evidence type="ECO:0000313" key="2">
    <source>
        <dbReference type="EMBL" id="CCG22072.1"/>
    </source>
</evidence>
<proteinExistence type="predicted"/>
<accession>H8X132</accession>
<evidence type="ECO:0000313" key="3">
    <source>
        <dbReference type="Proteomes" id="UP000005018"/>
    </source>
</evidence>
<evidence type="ECO:0000256" key="1">
    <source>
        <dbReference type="SAM" id="MobiDB-lite"/>
    </source>
</evidence>
<dbReference type="AlphaFoldDB" id="H8X132"/>
<feature type="region of interest" description="Disordered" evidence="1">
    <location>
        <begin position="34"/>
        <end position="53"/>
    </location>
</feature>
<dbReference type="OrthoDB" id="4025184at2759"/>
<keyword evidence="3" id="KW-1185">Reference proteome</keyword>
<dbReference type="HOGENOM" id="CLU_1992327_0_0_1"/>
<dbReference type="GeneID" id="14538713"/>
<dbReference type="EMBL" id="HE681720">
    <property type="protein sequence ID" value="CCG22072.1"/>
    <property type="molecule type" value="Genomic_DNA"/>
</dbReference>
<gene>
    <name evidence="2" type="ORF">CORT_0B03640</name>
</gene>
<dbReference type="KEGG" id="cot:CORT_0B03640"/>
<dbReference type="Proteomes" id="UP000005018">
    <property type="component" value="Chromosome 2"/>
</dbReference>
<sequence length="125" mass="14060">MMLRSTTCQSLKRSLASQSRQFSQSCILTQPQFKLEQQPQPQSQPQLQQKGGQHSYLRYFQQKPKTGIDATIGTAAYVCQAGGSNGFESGYNSSRPNGEDGEEVEESWRYVDLVYPHVAEFADLF</sequence>
<dbReference type="RefSeq" id="XP_003867509.1">
    <property type="nucleotide sequence ID" value="XM_003867461.1"/>
</dbReference>
<reference evidence="2 3" key="1">
    <citation type="journal article" date="2012" name="PLoS ONE">
        <title>Sequence and analysis of the genome of the pathogenic yeast Candida orthopsilosis.</title>
        <authorList>
            <person name="Riccombeni A."/>
            <person name="Vidanes G."/>
            <person name="Proux-Wera E."/>
            <person name="Wolfe K.H."/>
            <person name="Butler G."/>
        </authorList>
    </citation>
    <scope>NUCLEOTIDE SEQUENCE [LARGE SCALE GENOMIC DNA]</scope>
    <source>
        <strain evidence="2 3">Co 90-125</strain>
    </source>
</reference>
<protein>
    <submittedName>
        <fullName evidence="2">Uncharacterized protein</fullName>
    </submittedName>
</protein>
<organism evidence="2 3">
    <name type="scientific">Candida orthopsilosis (strain 90-125)</name>
    <name type="common">Yeast</name>
    <dbReference type="NCBI Taxonomy" id="1136231"/>
    <lineage>
        <taxon>Eukaryota</taxon>
        <taxon>Fungi</taxon>
        <taxon>Dikarya</taxon>
        <taxon>Ascomycota</taxon>
        <taxon>Saccharomycotina</taxon>
        <taxon>Pichiomycetes</taxon>
        <taxon>Debaryomycetaceae</taxon>
        <taxon>Candida/Lodderomyces clade</taxon>
        <taxon>Candida</taxon>
    </lineage>
</organism>
<name>H8X132_CANO9</name>